<proteinExistence type="predicted"/>
<protein>
    <recommendedName>
        <fullName evidence="4">DUF2997 domain-containing protein</fullName>
    </recommendedName>
</protein>
<gene>
    <name evidence="2" type="ORF">HNQ61_001943</name>
</gene>
<dbReference type="RefSeq" id="WP_170035716.1">
    <property type="nucleotide sequence ID" value="NZ_JABDTL010000001.1"/>
</dbReference>
<evidence type="ECO:0000256" key="1">
    <source>
        <dbReference type="SAM" id="MobiDB-lite"/>
    </source>
</evidence>
<keyword evidence="3" id="KW-1185">Reference proteome</keyword>
<name>A0A841GWP3_9BACT</name>
<dbReference type="InterPro" id="IPR021375">
    <property type="entry name" value="DUF2997"/>
</dbReference>
<feature type="region of interest" description="Disordered" evidence="1">
    <location>
        <begin position="43"/>
        <end position="62"/>
    </location>
</feature>
<evidence type="ECO:0000313" key="3">
    <source>
        <dbReference type="Proteomes" id="UP000582837"/>
    </source>
</evidence>
<sequence>MEIVIVEIDPDANITVSADGVSGPGCKALTEAIERALGRTVDDNPTPAFFQEADAGHVHRHG</sequence>
<dbReference type="EMBL" id="JACHIA010000004">
    <property type="protein sequence ID" value="MBB6070324.1"/>
    <property type="molecule type" value="Genomic_DNA"/>
</dbReference>
<evidence type="ECO:0000313" key="2">
    <source>
        <dbReference type="EMBL" id="MBB6070324.1"/>
    </source>
</evidence>
<dbReference type="AlphaFoldDB" id="A0A841GWP3"/>
<reference evidence="2 3" key="1">
    <citation type="submission" date="2020-08" db="EMBL/GenBank/DDBJ databases">
        <title>Genomic Encyclopedia of Type Strains, Phase IV (KMG-IV): sequencing the most valuable type-strain genomes for metagenomic binning, comparative biology and taxonomic classification.</title>
        <authorList>
            <person name="Goeker M."/>
        </authorList>
    </citation>
    <scope>NUCLEOTIDE SEQUENCE [LARGE SCALE GENOMIC DNA]</scope>
    <source>
        <strain evidence="2 3">DSM 29007</strain>
    </source>
</reference>
<evidence type="ECO:0008006" key="4">
    <source>
        <dbReference type="Google" id="ProtNLM"/>
    </source>
</evidence>
<dbReference type="Proteomes" id="UP000582837">
    <property type="component" value="Unassembled WGS sequence"/>
</dbReference>
<comment type="caution">
    <text evidence="2">The sequence shown here is derived from an EMBL/GenBank/DDBJ whole genome shotgun (WGS) entry which is preliminary data.</text>
</comment>
<organism evidence="2 3">
    <name type="scientific">Longimicrobium terrae</name>
    <dbReference type="NCBI Taxonomy" id="1639882"/>
    <lineage>
        <taxon>Bacteria</taxon>
        <taxon>Pseudomonadati</taxon>
        <taxon>Gemmatimonadota</taxon>
        <taxon>Longimicrobiia</taxon>
        <taxon>Longimicrobiales</taxon>
        <taxon>Longimicrobiaceae</taxon>
        <taxon>Longimicrobium</taxon>
    </lineage>
</organism>
<accession>A0A841GWP3</accession>
<dbReference type="Pfam" id="PF11211">
    <property type="entry name" value="DUF2997"/>
    <property type="match status" value="1"/>
</dbReference>